<evidence type="ECO:0000313" key="3">
    <source>
        <dbReference type="EMBL" id="MBE9080165.1"/>
    </source>
</evidence>
<keyword evidence="2" id="KW-1277">Toxin-antitoxin system</keyword>
<dbReference type="Proteomes" id="UP000636505">
    <property type="component" value="Unassembled WGS sequence"/>
</dbReference>
<dbReference type="EMBL" id="JADEXG010000088">
    <property type="protein sequence ID" value="MBE9080165.1"/>
    <property type="molecule type" value="Genomic_DNA"/>
</dbReference>
<dbReference type="AlphaFoldDB" id="A0A8J7DPR7"/>
<evidence type="ECO:0000313" key="4">
    <source>
        <dbReference type="Proteomes" id="UP000636505"/>
    </source>
</evidence>
<dbReference type="InterPro" id="IPR051803">
    <property type="entry name" value="TA_system_RelE-like_toxin"/>
</dbReference>
<comment type="similarity">
    <text evidence="1">Belongs to the RelE toxin family.</text>
</comment>
<dbReference type="InterPro" id="IPR035093">
    <property type="entry name" value="RelE/ParE_toxin_dom_sf"/>
</dbReference>
<keyword evidence="4" id="KW-1185">Reference proteome</keyword>
<reference evidence="3" key="1">
    <citation type="submission" date="2020-10" db="EMBL/GenBank/DDBJ databases">
        <authorList>
            <person name="Castelo-Branco R."/>
            <person name="Eusebio N."/>
            <person name="Adriana R."/>
            <person name="Vieira A."/>
            <person name="Brugerolle De Fraissinette N."/>
            <person name="Rezende De Castro R."/>
            <person name="Schneider M.P."/>
            <person name="Vasconcelos V."/>
            <person name="Leao P.N."/>
        </authorList>
    </citation>
    <scope>NUCLEOTIDE SEQUENCE</scope>
    <source>
        <strain evidence="3">LEGE 07310</strain>
    </source>
</reference>
<organism evidence="3 4">
    <name type="scientific">Vasconcelosia minhoensis LEGE 07310</name>
    <dbReference type="NCBI Taxonomy" id="915328"/>
    <lineage>
        <taxon>Bacteria</taxon>
        <taxon>Bacillati</taxon>
        <taxon>Cyanobacteriota</taxon>
        <taxon>Cyanophyceae</taxon>
        <taxon>Nodosilineales</taxon>
        <taxon>Cymatolegaceae</taxon>
        <taxon>Vasconcelosia</taxon>
        <taxon>Vasconcelosia minhoensis</taxon>
    </lineage>
</organism>
<accession>A0A8J7DPR7</accession>
<dbReference type="Pfam" id="PF05016">
    <property type="entry name" value="ParE_toxin"/>
    <property type="match status" value="1"/>
</dbReference>
<dbReference type="Gene3D" id="3.30.2310.20">
    <property type="entry name" value="RelE-like"/>
    <property type="match status" value="1"/>
</dbReference>
<dbReference type="PANTHER" id="PTHR33755">
    <property type="entry name" value="TOXIN PARE1-RELATED"/>
    <property type="match status" value="1"/>
</dbReference>
<gene>
    <name evidence="3" type="ORF">IQ241_23215</name>
</gene>
<name>A0A8J7DPR7_9CYAN</name>
<evidence type="ECO:0000256" key="2">
    <source>
        <dbReference type="ARBA" id="ARBA00022649"/>
    </source>
</evidence>
<proteinExistence type="inferred from homology"/>
<evidence type="ECO:0000256" key="1">
    <source>
        <dbReference type="ARBA" id="ARBA00006226"/>
    </source>
</evidence>
<protein>
    <submittedName>
        <fullName evidence="3">Type II toxin-antitoxin system RelE/ParE family toxin</fullName>
    </submittedName>
</protein>
<dbReference type="RefSeq" id="WP_193911842.1">
    <property type="nucleotide sequence ID" value="NZ_JADEXG010000088.1"/>
</dbReference>
<dbReference type="PANTHER" id="PTHR33755:SF6">
    <property type="entry name" value="PLASMID STABILIZATION SYSTEM PROTEIN"/>
    <property type="match status" value="1"/>
</dbReference>
<dbReference type="InterPro" id="IPR007712">
    <property type="entry name" value="RelE/ParE_toxin"/>
</dbReference>
<comment type="caution">
    <text evidence="3">The sequence shown here is derived from an EMBL/GenBank/DDBJ whole genome shotgun (WGS) entry which is preliminary data.</text>
</comment>
<sequence length="101" mass="11684">MSNVCRFTPTASRDLENIIDYIAERADLDAAERILRKINEKCLRLASFPGMGRLREELAPNLRSFPIEQYLIFYRSVEDGVEIIRILSGYQNVTALFEEID</sequence>